<organism evidence="2 3">
    <name type="scientific">Striga asiatica</name>
    <name type="common">Asiatic witchweed</name>
    <name type="synonym">Buchnera asiatica</name>
    <dbReference type="NCBI Taxonomy" id="4170"/>
    <lineage>
        <taxon>Eukaryota</taxon>
        <taxon>Viridiplantae</taxon>
        <taxon>Streptophyta</taxon>
        <taxon>Embryophyta</taxon>
        <taxon>Tracheophyta</taxon>
        <taxon>Spermatophyta</taxon>
        <taxon>Magnoliopsida</taxon>
        <taxon>eudicotyledons</taxon>
        <taxon>Gunneridae</taxon>
        <taxon>Pentapetalae</taxon>
        <taxon>asterids</taxon>
        <taxon>lamiids</taxon>
        <taxon>Lamiales</taxon>
        <taxon>Orobanchaceae</taxon>
        <taxon>Buchnereae</taxon>
        <taxon>Striga</taxon>
    </lineage>
</organism>
<evidence type="ECO:0000313" key="3">
    <source>
        <dbReference type="Proteomes" id="UP000325081"/>
    </source>
</evidence>
<feature type="compositionally biased region" description="Basic residues" evidence="1">
    <location>
        <begin position="47"/>
        <end position="60"/>
    </location>
</feature>
<name>A0A5A7P0F8_STRAF</name>
<accession>A0A5A7P0F8</accession>
<comment type="caution">
    <text evidence="2">The sequence shown here is derived from an EMBL/GenBank/DDBJ whole genome shotgun (WGS) entry which is preliminary data.</text>
</comment>
<feature type="compositionally biased region" description="Basic and acidic residues" evidence="1">
    <location>
        <begin position="67"/>
        <end position="80"/>
    </location>
</feature>
<gene>
    <name evidence="2" type="ORF">STAS_01908</name>
</gene>
<keyword evidence="3" id="KW-1185">Reference proteome</keyword>
<dbReference type="Proteomes" id="UP000325081">
    <property type="component" value="Unassembled WGS sequence"/>
</dbReference>
<feature type="region of interest" description="Disordered" evidence="1">
    <location>
        <begin position="93"/>
        <end position="134"/>
    </location>
</feature>
<feature type="region of interest" description="Disordered" evidence="1">
    <location>
        <begin position="46"/>
        <end position="80"/>
    </location>
</feature>
<reference evidence="3" key="1">
    <citation type="journal article" date="2019" name="Curr. Biol.">
        <title>Genome Sequence of Striga asiatica Provides Insight into the Evolution of Plant Parasitism.</title>
        <authorList>
            <person name="Yoshida S."/>
            <person name="Kim S."/>
            <person name="Wafula E.K."/>
            <person name="Tanskanen J."/>
            <person name="Kim Y.M."/>
            <person name="Honaas L."/>
            <person name="Yang Z."/>
            <person name="Spallek T."/>
            <person name="Conn C.E."/>
            <person name="Ichihashi Y."/>
            <person name="Cheong K."/>
            <person name="Cui S."/>
            <person name="Der J.P."/>
            <person name="Gundlach H."/>
            <person name="Jiao Y."/>
            <person name="Hori C."/>
            <person name="Ishida J.K."/>
            <person name="Kasahara H."/>
            <person name="Kiba T."/>
            <person name="Kim M.S."/>
            <person name="Koo N."/>
            <person name="Laohavisit A."/>
            <person name="Lee Y.H."/>
            <person name="Lumba S."/>
            <person name="McCourt P."/>
            <person name="Mortimer J.C."/>
            <person name="Mutuku J.M."/>
            <person name="Nomura T."/>
            <person name="Sasaki-Sekimoto Y."/>
            <person name="Seto Y."/>
            <person name="Wang Y."/>
            <person name="Wakatake T."/>
            <person name="Sakakibara H."/>
            <person name="Demura T."/>
            <person name="Yamaguchi S."/>
            <person name="Yoneyama K."/>
            <person name="Manabe R.I."/>
            <person name="Nelson D.C."/>
            <person name="Schulman A.H."/>
            <person name="Timko M.P."/>
            <person name="dePamphilis C.W."/>
            <person name="Choi D."/>
            <person name="Shirasu K."/>
        </authorList>
    </citation>
    <scope>NUCLEOTIDE SEQUENCE [LARGE SCALE GENOMIC DNA]</scope>
    <source>
        <strain evidence="3">cv. UVA1</strain>
    </source>
</reference>
<sequence>MTEDNSHILQLQSLNKDMEIEIPQTLIPNNTSQQLAKTCSHYPVPKMWKRSSSRLGRLQRRGSTSPTKEDSKQGKRTRETFDEAIEEVQATFTISDGGPESHSSVGRKQKLFTTHKYTNRSHLEPGRVINRHGN</sequence>
<dbReference type="EMBL" id="BKCP01001002">
    <property type="protein sequence ID" value="GER26265.1"/>
    <property type="molecule type" value="Genomic_DNA"/>
</dbReference>
<proteinExistence type="predicted"/>
<dbReference type="AlphaFoldDB" id="A0A5A7P0F8"/>
<evidence type="ECO:0000256" key="1">
    <source>
        <dbReference type="SAM" id="MobiDB-lite"/>
    </source>
</evidence>
<evidence type="ECO:0000313" key="2">
    <source>
        <dbReference type="EMBL" id="GER26265.1"/>
    </source>
</evidence>
<protein>
    <submittedName>
        <fullName evidence="2">RNA-binding protein</fullName>
    </submittedName>
</protein>